<dbReference type="Gene3D" id="3.30.450.20">
    <property type="entry name" value="PAS domain"/>
    <property type="match status" value="1"/>
</dbReference>
<dbReference type="Gene3D" id="1.10.287.950">
    <property type="entry name" value="Methyl-accepting chemotaxis protein"/>
    <property type="match status" value="1"/>
</dbReference>
<evidence type="ECO:0000256" key="11">
    <source>
        <dbReference type="SAM" id="Phobius"/>
    </source>
</evidence>
<evidence type="ECO:0000256" key="3">
    <source>
        <dbReference type="ARBA" id="ARBA00022500"/>
    </source>
</evidence>
<evidence type="ECO:0000256" key="6">
    <source>
        <dbReference type="ARBA" id="ARBA00023136"/>
    </source>
</evidence>
<keyword evidence="5 11" id="KW-1133">Transmembrane helix</keyword>
<feature type="domain" description="Methyl-accepting transducer" evidence="12">
    <location>
        <begin position="402"/>
        <end position="652"/>
    </location>
</feature>
<evidence type="ECO:0000256" key="8">
    <source>
        <dbReference type="ARBA" id="ARBA00029447"/>
    </source>
</evidence>
<sequence>MLFLSKDNIIIYANDGGNYVRKIRAKSIKVYIMLYFGILLIAIGIGLSGVSYINSKNALENTVKMTMPEIVKQGSLAIETYIEGELDKLELVTNEKIFKDEKVSLDDKLKLLSNEVKRSGHVNMGIGDLNGNLKTTEGDLINISDREFFKKALKGVSSVTDPMVSKVDKSIIIIYASPLKKNGKVIGVITTVRDANVFSDFANKIKIGETGRAFIINKQGMVIAAKNKDLVKKMYSAIDAVKKNSDLQSVVDVHKKMIKGESGTDEYLADGVEKYVAYTPLKGTGWSIGIDVDKGEILHEINSLNKYMSILTLVFLGVGLVIAYLISEGISKPIKRYVEHLRVIADGDFSIEVSQNDLNKENEIGYMAKAIDGMQNSITEMIKNIKENSSNIDMQSDNLANLSQEMSNSSENVSMSIQNVAKGAGEQASDLMEITSILNDFSVQLDDMVRDIEEVDTSNKDIKIVADKSSKDMDNVINSVERVNNTFNELIVKIKNVGSNITKINDITALINTISEQTNLLALNAAIEAARAGEAGKGFSVVADEIRKLAEQSKESSESITVIVSNISKDTDIMIDTTENVKIQLDSQKKEIDIAMTSFEKITKSVDIVIPKINETSKLAIILDKRKQSILEKLESTSSISEEVSASSEEIASSTEEMNFSTDEVAAASQMLSNMTGTMMAQIDKFKI</sequence>
<dbReference type="Proteomes" id="UP000290921">
    <property type="component" value="Unassembled WGS sequence"/>
</dbReference>
<dbReference type="CDD" id="cd12912">
    <property type="entry name" value="PDC2_MCP_like"/>
    <property type="match status" value="1"/>
</dbReference>
<feature type="transmembrane region" description="Helical" evidence="11">
    <location>
        <begin position="30"/>
        <end position="53"/>
    </location>
</feature>
<evidence type="ECO:0000259" key="12">
    <source>
        <dbReference type="PROSITE" id="PS50111"/>
    </source>
</evidence>
<organism evidence="14 15">
    <name type="scientific">Clostridium tetani</name>
    <dbReference type="NCBI Taxonomy" id="1513"/>
    <lineage>
        <taxon>Bacteria</taxon>
        <taxon>Bacillati</taxon>
        <taxon>Bacillota</taxon>
        <taxon>Clostridia</taxon>
        <taxon>Eubacteriales</taxon>
        <taxon>Clostridiaceae</taxon>
        <taxon>Clostridium</taxon>
    </lineage>
</organism>
<protein>
    <submittedName>
        <fullName evidence="14">Methyl-accepting chemotaxis protein</fullName>
    </submittedName>
</protein>
<keyword evidence="6 11" id="KW-0472">Membrane</keyword>
<dbReference type="SMART" id="SM00304">
    <property type="entry name" value="HAMP"/>
    <property type="match status" value="1"/>
</dbReference>
<comment type="subcellular location">
    <subcellularLocation>
        <location evidence="1">Cell membrane</location>
        <topology evidence="1">Multi-pass membrane protein</topology>
    </subcellularLocation>
</comment>
<dbReference type="InterPro" id="IPR004089">
    <property type="entry name" value="MCPsignal_dom"/>
</dbReference>
<dbReference type="GO" id="GO:0006935">
    <property type="term" value="P:chemotaxis"/>
    <property type="evidence" value="ECO:0007669"/>
    <property type="project" value="UniProtKB-KW"/>
</dbReference>
<dbReference type="Pfam" id="PF02743">
    <property type="entry name" value="dCache_1"/>
    <property type="match status" value="1"/>
</dbReference>
<evidence type="ECO:0000256" key="2">
    <source>
        <dbReference type="ARBA" id="ARBA00022475"/>
    </source>
</evidence>
<feature type="transmembrane region" description="Helical" evidence="11">
    <location>
        <begin position="307"/>
        <end position="326"/>
    </location>
</feature>
<dbReference type="InterPro" id="IPR033479">
    <property type="entry name" value="dCache_1"/>
</dbReference>
<feature type="domain" description="HAMP" evidence="13">
    <location>
        <begin position="328"/>
        <end position="383"/>
    </location>
</feature>
<evidence type="ECO:0000313" key="15">
    <source>
        <dbReference type="Proteomes" id="UP000290921"/>
    </source>
</evidence>
<dbReference type="PANTHER" id="PTHR32089">
    <property type="entry name" value="METHYL-ACCEPTING CHEMOTAXIS PROTEIN MCPB"/>
    <property type="match status" value="1"/>
</dbReference>
<reference evidence="14 15" key="1">
    <citation type="submission" date="2018-06" db="EMBL/GenBank/DDBJ databases">
        <title>Genome conservation of Clostridium tetani.</title>
        <authorList>
            <person name="Bruggemann H."/>
            <person name="Popoff M.R."/>
        </authorList>
    </citation>
    <scope>NUCLEOTIDE SEQUENCE [LARGE SCALE GENOMIC DNA]</scope>
    <source>
        <strain evidence="14 15">2017.061</strain>
    </source>
</reference>
<dbReference type="PROSITE" id="PS50111">
    <property type="entry name" value="CHEMOTAXIS_TRANSDUC_2"/>
    <property type="match status" value="1"/>
</dbReference>
<name>A0A4Q0VGQ3_CLOTA</name>
<dbReference type="Pfam" id="PF00015">
    <property type="entry name" value="MCPsignal"/>
    <property type="match status" value="1"/>
</dbReference>
<evidence type="ECO:0000256" key="4">
    <source>
        <dbReference type="ARBA" id="ARBA00022692"/>
    </source>
</evidence>
<evidence type="ECO:0000256" key="7">
    <source>
        <dbReference type="ARBA" id="ARBA00023224"/>
    </source>
</evidence>
<evidence type="ECO:0000256" key="1">
    <source>
        <dbReference type="ARBA" id="ARBA00004651"/>
    </source>
</evidence>
<evidence type="ECO:0000259" key="13">
    <source>
        <dbReference type="PROSITE" id="PS50885"/>
    </source>
</evidence>
<evidence type="ECO:0000256" key="10">
    <source>
        <dbReference type="SAM" id="Coils"/>
    </source>
</evidence>
<dbReference type="PROSITE" id="PS50885">
    <property type="entry name" value="HAMP"/>
    <property type="match status" value="1"/>
</dbReference>
<keyword evidence="7 9" id="KW-0807">Transducer</keyword>
<accession>A0A4Q0VGQ3</accession>
<keyword evidence="2" id="KW-1003">Cell membrane</keyword>
<dbReference type="PANTHER" id="PTHR32089:SF112">
    <property type="entry name" value="LYSOZYME-LIKE PROTEIN-RELATED"/>
    <property type="match status" value="1"/>
</dbReference>
<dbReference type="SUPFAM" id="SSF58104">
    <property type="entry name" value="Methyl-accepting chemotaxis protein (MCP) signaling domain"/>
    <property type="match status" value="1"/>
</dbReference>
<dbReference type="EMBL" id="QMAP01000001">
    <property type="protein sequence ID" value="RXI50509.1"/>
    <property type="molecule type" value="Genomic_DNA"/>
</dbReference>
<dbReference type="Gene3D" id="1.10.8.500">
    <property type="entry name" value="HAMP domain in histidine kinase"/>
    <property type="match status" value="1"/>
</dbReference>
<evidence type="ECO:0000313" key="14">
    <source>
        <dbReference type="EMBL" id="RXI50509.1"/>
    </source>
</evidence>
<keyword evidence="3" id="KW-0145">Chemotaxis</keyword>
<dbReference type="SMART" id="SM00283">
    <property type="entry name" value="MA"/>
    <property type="match status" value="1"/>
</dbReference>
<keyword evidence="10" id="KW-0175">Coiled coil</keyword>
<dbReference type="CDD" id="cd06225">
    <property type="entry name" value="HAMP"/>
    <property type="match status" value="1"/>
</dbReference>
<dbReference type="AlphaFoldDB" id="A0A4Q0VGQ3"/>
<proteinExistence type="inferred from homology"/>
<dbReference type="GO" id="GO:0005886">
    <property type="term" value="C:plasma membrane"/>
    <property type="evidence" value="ECO:0007669"/>
    <property type="project" value="UniProtKB-SubCell"/>
</dbReference>
<dbReference type="InterPro" id="IPR003660">
    <property type="entry name" value="HAMP_dom"/>
</dbReference>
<keyword evidence="4 11" id="KW-0812">Transmembrane</keyword>
<comment type="similarity">
    <text evidence="8">Belongs to the methyl-accepting chemotaxis (MCP) protein family.</text>
</comment>
<dbReference type="GO" id="GO:0007165">
    <property type="term" value="P:signal transduction"/>
    <property type="evidence" value="ECO:0007669"/>
    <property type="project" value="UniProtKB-KW"/>
</dbReference>
<comment type="caution">
    <text evidence="14">The sequence shown here is derived from an EMBL/GenBank/DDBJ whole genome shotgun (WGS) entry which is preliminary data.</text>
</comment>
<dbReference type="CDD" id="cd12914">
    <property type="entry name" value="PDC1_DGC_like"/>
    <property type="match status" value="1"/>
</dbReference>
<evidence type="ECO:0000256" key="9">
    <source>
        <dbReference type="PROSITE-ProRule" id="PRU00284"/>
    </source>
</evidence>
<feature type="coiled-coil region" evidence="10">
    <location>
        <begin position="385"/>
        <end position="412"/>
    </location>
</feature>
<gene>
    <name evidence="14" type="ORF">DP130_00630</name>
</gene>
<evidence type="ECO:0000256" key="5">
    <source>
        <dbReference type="ARBA" id="ARBA00022989"/>
    </source>
</evidence>